<proteinExistence type="predicted"/>
<dbReference type="EMBL" id="MLAK01000003">
    <property type="protein sequence ID" value="OHT17452.1"/>
    <property type="molecule type" value="Genomic_DNA"/>
</dbReference>
<feature type="compositionally biased region" description="Polar residues" evidence="2">
    <location>
        <begin position="139"/>
        <end position="174"/>
    </location>
</feature>
<keyword evidence="1" id="KW-0175">Coiled coil</keyword>
<dbReference type="PANTHER" id="PTHR47026">
    <property type="entry name" value="PIGMENTOSA GTPASE REGULATOR-LIKE PROTEIN, PUTATIVE-RELATED"/>
    <property type="match status" value="1"/>
</dbReference>
<keyword evidence="4" id="KW-1185">Reference proteome</keyword>
<feature type="coiled-coil region" evidence="1">
    <location>
        <begin position="533"/>
        <end position="560"/>
    </location>
</feature>
<dbReference type="PANTHER" id="PTHR47026:SF2">
    <property type="entry name" value="FLAGELLAR ASSOCIATED PROTEIN"/>
    <property type="match status" value="1"/>
</dbReference>
<feature type="region of interest" description="Disordered" evidence="2">
    <location>
        <begin position="26"/>
        <end position="326"/>
    </location>
</feature>
<sequence length="618" mass="70999">MSTKASVNHSQKFPFSTIFIPIYSSMSSEEQQPTQEKNALDGVANGLTNQLLGDESNQAESENQNPNSAQQEEEEDQNQNGNPEESQENNNEEEKIAEEEEEEADDLADSENQVDDEESQNETKEEDENDESNSNDQNGTTSLENDSQAASQNDGDSIEKLSQNQMKIETSKIFTNEEEETKEPKQEGENIDDKNGSEVDSKIEGQSEQSLSNNTNKSVRFSSSSIHSQSKPNESNERSQSDMNAKTLPPPDRRNSNGSISNKPVIKEPESKAPSSPRHSPKVQQQQQSSENEEEEIPPSPPPRSNRTQQLSDDEMKKLVKSIVKGQKSIDRVQPRYLSQLIDALKEDRDEKIARRKPDEAEVSDSYLVIARHLYNEHAKAQAQQQRESEMRERLAIALEDLEALKNQFALEEAEINSEQEAKVMELLDKQAKEDAEFRESWRTPRKLRIYNRTSNQLRSLRTQTILLLNARMYPEMRQVDRLAKKQEEIETIENYHTMNADYVTSHQNLERKHHEEMKVLINAQEVQFEQRQALAKIRLDIAQKRVNNLKKQYEDAQDPDKVWNLFHRNDRSKAGTKKSQSRRAMEARNYATLSLPPLQGPKSARRMTRSMRYGEMY</sequence>
<feature type="compositionally biased region" description="Basic and acidic residues" evidence="2">
    <location>
        <begin position="182"/>
        <end position="205"/>
    </location>
</feature>
<reference evidence="3" key="1">
    <citation type="submission" date="2016-10" db="EMBL/GenBank/DDBJ databases">
        <authorList>
            <person name="Benchimol M."/>
            <person name="Almeida L.G."/>
            <person name="Vasconcelos A.T."/>
            <person name="Perreira-Neves A."/>
            <person name="Rosa I.A."/>
            <person name="Tasca T."/>
            <person name="Bogo M.R."/>
            <person name="de Souza W."/>
        </authorList>
    </citation>
    <scope>NUCLEOTIDE SEQUENCE [LARGE SCALE GENOMIC DNA]</scope>
    <source>
        <strain evidence="3">K</strain>
    </source>
</reference>
<name>A0A1J4L611_9EUKA</name>
<organism evidence="3 4">
    <name type="scientific">Tritrichomonas foetus</name>
    <dbReference type="NCBI Taxonomy" id="1144522"/>
    <lineage>
        <taxon>Eukaryota</taxon>
        <taxon>Metamonada</taxon>
        <taxon>Parabasalia</taxon>
        <taxon>Tritrichomonadida</taxon>
        <taxon>Tritrichomonadidae</taxon>
        <taxon>Tritrichomonas</taxon>
    </lineage>
</organism>
<protein>
    <submittedName>
        <fullName evidence="3">Uncharacterized protein</fullName>
    </submittedName>
</protein>
<feature type="compositionally biased region" description="Polar residues" evidence="2">
    <location>
        <begin position="26"/>
        <end position="37"/>
    </location>
</feature>
<dbReference type="GeneID" id="94831338"/>
<dbReference type="VEuPathDB" id="TrichDB:TRFO_12423"/>
<accession>A0A1J4L611</accession>
<feature type="compositionally biased region" description="Polar residues" evidence="2">
    <location>
        <begin position="206"/>
        <end position="233"/>
    </location>
</feature>
<evidence type="ECO:0000256" key="1">
    <source>
        <dbReference type="SAM" id="Coils"/>
    </source>
</evidence>
<dbReference type="RefSeq" id="XP_068370588.1">
    <property type="nucleotide sequence ID" value="XM_068496634.1"/>
</dbReference>
<dbReference type="Proteomes" id="UP000179807">
    <property type="component" value="Unassembled WGS sequence"/>
</dbReference>
<feature type="compositionally biased region" description="Acidic residues" evidence="2">
    <location>
        <begin position="85"/>
        <end position="133"/>
    </location>
</feature>
<feature type="compositionally biased region" description="Polar residues" evidence="2">
    <location>
        <begin position="46"/>
        <end position="66"/>
    </location>
</feature>
<feature type="coiled-coil region" evidence="1">
    <location>
        <begin position="388"/>
        <end position="431"/>
    </location>
</feature>
<evidence type="ECO:0000256" key="2">
    <source>
        <dbReference type="SAM" id="MobiDB-lite"/>
    </source>
</evidence>
<evidence type="ECO:0000313" key="3">
    <source>
        <dbReference type="EMBL" id="OHT17452.1"/>
    </source>
</evidence>
<dbReference type="AlphaFoldDB" id="A0A1J4L611"/>
<gene>
    <name evidence="3" type="ORF">TRFO_12423</name>
</gene>
<evidence type="ECO:0000313" key="4">
    <source>
        <dbReference type="Proteomes" id="UP000179807"/>
    </source>
</evidence>
<comment type="caution">
    <text evidence="3">The sequence shown here is derived from an EMBL/GenBank/DDBJ whole genome shotgun (WGS) entry which is preliminary data.</text>
</comment>